<reference evidence="2 3" key="1">
    <citation type="submission" date="2018-03" db="EMBL/GenBank/DDBJ databases">
        <title>Genomic Encyclopedia of Archaeal and Bacterial Type Strains, Phase II (KMG-II): from individual species to whole genera.</title>
        <authorList>
            <person name="Goeker M."/>
        </authorList>
    </citation>
    <scope>NUCLEOTIDE SEQUENCE [LARGE SCALE GENOMIC DNA]</scope>
    <source>
        <strain evidence="2 3">DSM 43146</strain>
    </source>
</reference>
<dbReference type="Proteomes" id="UP000239415">
    <property type="component" value="Unassembled WGS sequence"/>
</dbReference>
<evidence type="ECO:0000313" key="2">
    <source>
        <dbReference type="EMBL" id="PRX21041.1"/>
    </source>
</evidence>
<keyword evidence="1" id="KW-0812">Transmembrane</keyword>
<keyword evidence="1" id="KW-1133">Transmembrane helix</keyword>
<dbReference type="Pfam" id="PF19744">
    <property type="entry name" value="DUF6232"/>
    <property type="match status" value="1"/>
</dbReference>
<dbReference type="EMBL" id="PVMZ01000007">
    <property type="protein sequence ID" value="PRX21041.1"/>
    <property type="molecule type" value="Genomic_DNA"/>
</dbReference>
<accession>A0A2T0KCT1</accession>
<comment type="caution">
    <text evidence="2">The sequence shown here is derived from an EMBL/GenBank/DDBJ whole genome shotgun (WGS) entry which is preliminary data.</text>
</comment>
<evidence type="ECO:0000313" key="3">
    <source>
        <dbReference type="Proteomes" id="UP000239415"/>
    </source>
</evidence>
<dbReference type="AlphaFoldDB" id="A0A2T0KCT1"/>
<organism evidence="2 3">
    <name type="scientific">Actinoplanes italicus</name>
    <dbReference type="NCBI Taxonomy" id="113567"/>
    <lineage>
        <taxon>Bacteria</taxon>
        <taxon>Bacillati</taxon>
        <taxon>Actinomycetota</taxon>
        <taxon>Actinomycetes</taxon>
        <taxon>Micromonosporales</taxon>
        <taxon>Micromonosporaceae</taxon>
        <taxon>Actinoplanes</taxon>
    </lineage>
</organism>
<protein>
    <submittedName>
        <fullName evidence="2">Uncharacterized protein</fullName>
    </submittedName>
</protein>
<dbReference type="InterPro" id="IPR045629">
    <property type="entry name" value="DUF6232"/>
</dbReference>
<evidence type="ECO:0000256" key="1">
    <source>
        <dbReference type="SAM" id="Phobius"/>
    </source>
</evidence>
<feature type="transmembrane region" description="Helical" evidence="1">
    <location>
        <begin position="72"/>
        <end position="90"/>
    </location>
</feature>
<gene>
    <name evidence="2" type="ORF">CLV67_107318</name>
</gene>
<dbReference type="OrthoDB" id="3296259at2"/>
<dbReference type="RefSeq" id="WP_106320416.1">
    <property type="nucleotide sequence ID" value="NZ_BOMO01000073.1"/>
</dbReference>
<name>A0A2T0KCT1_9ACTN</name>
<sequence>MPVFYRGPKAVITHQVVEVSREHRRLFVVTEMADLHIVRFDPAPDDAGRYVAGVSALVAAVMAVPLVGPASLLLTVVLSSALGVGAVFCLRPRAGRWWQLRAGYRGDVIEIFSSRDEREFAEFCRGLVRALEYGEA</sequence>
<proteinExistence type="predicted"/>
<keyword evidence="1" id="KW-0472">Membrane</keyword>
<keyword evidence="3" id="KW-1185">Reference proteome</keyword>